<name>A0A023B382_GRENI</name>
<sequence>MEIDYRLGELPSEVQDLIIRDIDEIQGTWRERQKRKDEVLAMLQRLGVGGIKRRLVVNAESLFEIRKEWPVKQINESQLLQEDNALSPRSATEASTEPSSPVRGAGSVAESKWWQKQHFPAGRFVEGAICVNSNEAVEIVDPETGPWSCTAKIAEGVFYQKRTSEKHQVTMYETRALVRRRIDEGDKKEQDNKPLQYFQWVLQDHRSGNNILRTHFYLEKV</sequence>
<evidence type="ECO:0000313" key="2">
    <source>
        <dbReference type="EMBL" id="EZG55403.1"/>
    </source>
</evidence>
<evidence type="ECO:0000256" key="1">
    <source>
        <dbReference type="SAM" id="MobiDB-lite"/>
    </source>
</evidence>
<dbReference type="EMBL" id="AFNH02000848">
    <property type="protein sequence ID" value="EZG55403.1"/>
    <property type="molecule type" value="Genomic_DNA"/>
</dbReference>
<protein>
    <submittedName>
        <fullName evidence="2">Uncharacterized protein</fullName>
    </submittedName>
</protein>
<dbReference type="RefSeq" id="XP_011131577.1">
    <property type="nucleotide sequence ID" value="XM_011133275.1"/>
</dbReference>
<feature type="compositionally biased region" description="Polar residues" evidence="1">
    <location>
        <begin position="87"/>
        <end position="99"/>
    </location>
</feature>
<proteinExistence type="predicted"/>
<feature type="region of interest" description="Disordered" evidence="1">
    <location>
        <begin position="82"/>
        <end position="107"/>
    </location>
</feature>
<dbReference type="GeneID" id="22913997"/>
<comment type="caution">
    <text evidence="2">The sequence shown here is derived from an EMBL/GenBank/DDBJ whole genome shotgun (WGS) entry which is preliminary data.</text>
</comment>
<evidence type="ECO:0000313" key="3">
    <source>
        <dbReference type="Proteomes" id="UP000019763"/>
    </source>
</evidence>
<dbReference type="Proteomes" id="UP000019763">
    <property type="component" value="Unassembled WGS sequence"/>
</dbReference>
<dbReference type="AlphaFoldDB" id="A0A023B382"/>
<accession>A0A023B382</accession>
<organism evidence="2 3">
    <name type="scientific">Gregarina niphandrodes</name>
    <name type="common">Septate eugregarine</name>
    <dbReference type="NCBI Taxonomy" id="110365"/>
    <lineage>
        <taxon>Eukaryota</taxon>
        <taxon>Sar</taxon>
        <taxon>Alveolata</taxon>
        <taxon>Apicomplexa</taxon>
        <taxon>Conoidasida</taxon>
        <taxon>Gregarinasina</taxon>
        <taxon>Eugregarinorida</taxon>
        <taxon>Gregarinidae</taxon>
        <taxon>Gregarina</taxon>
    </lineage>
</organism>
<gene>
    <name evidence="2" type="ORF">GNI_113450</name>
</gene>
<dbReference type="VEuPathDB" id="CryptoDB:GNI_113450"/>
<reference evidence="2" key="1">
    <citation type="submission" date="2013-12" db="EMBL/GenBank/DDBJ databases">
        <authorList>
            <person name="Omoto C.K."/>
            <person name="Sibley D."/>
            <person name="Venepally P."/>
            <person name="Hadjithomas M."/>
            <person name="Karamycheva S."/>
            <person name="Brunk B."/>
            <person name="Roos D."/>
            <person name="Caler E."/>
            <person name="Lorenzi H."/>
        </authorList>
    </citation>
    <scope>NUCLEOTIDE SEQUENCE</scope>
</reference>
<keyword evidence="3" id="KW-1185">Reference proteome</keyword>